<dbReference type="EMBL" id="UXAV01000041">
    <property type="protein sequence ID" value="VDC28073.1"/>
    <property type="molecule type" value="Genomic_DNA"/>
</dbReference>
<evidence type="ECO:0000313" key="2">
    <source>
        <dbReference type="EMBL" id="VDC28073.1"/>
    </source>
</evidence>
<feature type="domain" description="DUF2087" evidence="1">
    <location>
        <begin position="44"/>
        <end position="110"/>
    </location>
</feature>
<evidence type="ECO:0000259" key="1">
    <source>
        <dbReference type="Pfam" id="PF09860"/>
    </source>
</evidence>
<evidence type="ECO:0000313" key="3">
    <source>
        <dbReference type="Proteomes" id="UP000270468"/>
    </source>
</evidence>
<dbReference type="InterPro" id="IPR018656">
    <property type="entry name" value="DUF2087"/>
</dbReference>
<accession>A0A3P5XB27</accession>
<keyword evidence="3" id="KW-1185">Reference proteome</keyword>
<proteinExistence type="predicted"/>
<protein>
    <recommendedName>
        <fullName evidence="1">DUF2087 domain-containing protein</fullName>
    </recommendedName>
</protein>
<gene>
    <name evidence="2" type="ORF">FILTAD_01694</name>
</gene>
<dbReference type="Pfam" id="PF09860">
    <property type="entry name" value="DUF2087"/>
    <property type="match status" value="1"/>
</dbReference>
<dbReference type="AlphaFoldDB" id="A0A3P5XB27"/>
<organism evidence="2 3">
    <name type="scientific">Filibacter tadaridae</name>
    <dbReference type="NCBI Taxonomy" id="2483811"/>
    <lineage>
        <taxon>Bacteria</taxon>
        <taxon>Bacillati</taxon>
        <taxon>Bacillota</taxon>
        <taxon>Bacilli</taxon>
        <taxon>Bacillales</taxon>
        <taxon>Caryophanaceae</taxon>
        <taxon>Filibacter</taxon>
    </lineage>
</organism>
<dbReference type="OrthoDB" id="9789954at2"/>
<reference evidence="2 3" key="1">
    <citation type="submission" date="2018-11" db="EMBL/GenBank/DDBJ databases">
        <authorList>
            <person name="Criscuolo A."/>
        </authorList>
    </citation>
    <scope>NUCLEOTIDE SEQUENCE [LARGE SCALE GENOMIC DNA]</scope>
    <source>
        <strain evidence="2">ATB-66</strain>
    </source>
</reference>
<dbReference type="Proteomes" id="UP000270468">
    <property type="component" value="Unassembled WGS sequence"/>
</dbReference>
<sequence length="113" mass="13454">MDGMLILLILMKGVNVLAEAFTFSVAEREKIVKNYFKQGINGPLDVFPSKDKRKYIVASEIIKRFDRDKRYTEKEINDLLRTIHPDFATIRRFLIDYRFMNRSDDGRQYWIEG</sequence>
<name>A0A3P5XB27_9BACL</name>